<dbReference type="Gene3D" id="3.30.1360.60">
    <property type="entry name" value="Glucose permease domain IIB"/>
    <property type="match status" value="1"/>
</dbReference>
<evidence type="ECO:0000256" key="9">
    <source>
        <dbReference type="ARBA" id="ARBA00022989"/>
    </source>
</evidence>
<feature type="transmembrane region" description="Helical" evidence="15">
    <location>
        <begin position="261"/>
        <end position="285"/>
    </location>
</feature>
<feature type="active site" description="Phosphocysteine intermediate; for EIIB activity" evidence="14">
    <location>
        <position position="27"/>
    </location>
</feature>
<dbReference type="NCBIfam" id="TIGR01996">
    <property type="entry name" value="PTS-II-BC-sucr"/>
    <property type="match status" value="1"/>
</dbReference>
<keyword evidence="2" id="KW-0813">Transport</keyword>
<dbReference type="Pfam" id="PF00358">
    <property type="entry name" value="PTS_EIIA_1"/>
    <property type="match status" value="1"/>
</dbReference>
<dbReference type="SUPFAM" id="SSF55604">
    <property type="entry name" value="Glucose permease domain IIB"/>
    <property type="match status" value="1"/>
</dbReference>
<evidence type="ECO:0000259" key="17">
    <source>
        <dbReference type="PROSITE" id="PS51098"/>
    </source>
</evidence>
<keyword evidence="6" id="KW-0598">Phosphotransferase system</keyword>
<dbReference type="RefSeq" id="WP_115219149.1">
    <property type="nucleotide sequence ID" value="NZ_UHIA01000004.1"/>
</dbReference>
<evidence type="ECO:0000256" key="4">
    <source>
        <dbReference type="ARBA" id="ARBA00022597"/>
    </source>
</evidence>
<dbReference type="EC" id="2.7.1.211" evidence="11"/>
<dbReference type="NCBIfam" id="TIGR00826">
    <property type="entry name" value="EIIB_glc"/>
    <property type="match status" value="1"/>
</dbReference>
<feature type="transmembrane region" description="Helical" evidence="15">
    <location>
        <begin position="305"/>
        <end position="325"/>
    </location>
</feature>
<evidence type="ECO:0000313" key="19">
    <source>
        <dbReference type="EMBL" id="SUO98305.1"/>
    </source>
</evidence>
<keyword evidence="8" id="KW-0418">Kinase</keyword>
<evidence type="ECO:0000256" key="3">
    <source>
        <dbReference type="ARBA" id="ARBA00022475"/>
    </source>
</evidence>
<evidence type="ECO:0000313" key="20">
    <source>
        <dbReference type="Proteomes" id="UP000254575"/>
    </source>
</evidence>
<evidence type="ECO:0000259" key="18">
    <source>
        <dbReference type="PROSITE" id="PS51103"/>
    </source>
</evidence>
<evidence type="ECO:0000256" key="5">
    <source>
        <dbReference type="ARBA" id="ARBA00022679"/>
    </source>
</evidence>
<dbReference type="Proteomes" id="UP000254575">
    <property type="component" value="Unassembled WGS sequence"/>
</dbReference>
<keyword evidence="9 15" id="KW-1133">Transmembrane helix</keyword>
<dbReference type="EMBL" id="UHIA01000004">
    <property type="protein sequence ID" value="SUO98305.1"/>
    <property type="molecule type" value="Genomic_DNA"/>
</dbReference>
<accession>A0A380N0G6</accession>
<dbReference type="Pfam" id="PF00367">
    <property type="entry name" value="PTS_EIIB"/>
    <property type="match status" value="1"/>
</dbReference>
<dbReference type="InterPro" id="IPR036878">
    <property type="entry name" value="Glu_permease_IIB"/>
</dbReference>
<dbReference type="PANTHER" id="PTHR30175:SF4">
    <property type="entry name" value="PTS SYSTEM TREHALOSE-SPECIFIC EIIBC COMPONENT"/>
    <property type="match status" value="1"/>
</dbReference>
<feature type="transmembrane region" description="Helical" evidence="15">
    <location>
        <begin position="403"/>
        <end position="424"/>
    </location>
</feature>
<dbReference type="InterPro" id="IPR018113">
    <property type="entry name" value="PTrfase_EIIB_Cys"/>
</dbReference>
<dbReference type="InterPro" id="IPR003352">
    <property type="entry name" value="PTS_EIIC"/>
</dbReference>
<dbReference type="InterPro" id="IPR050558">
    <property type="entry name" value="PTS_Sugar-Specific_Components"/>
</dbReference>
<evidence type="ECO:0000256" key="10">
    <source>
        <dbReference type="ARBA" id="ARBA00023136"/>
    </source>
</evidence>
<evidence type="ECO:0000259" key="16">
    <source>
        <dbReference type="PROSITE" id="PS51093"/>
    </source>
</evidence>
<dbReference type="PROSITE" id="PS51093">
    <property type="entry name" value="PTS_EIIA_TYPE_1"/>
    <property type="match status" value="1"/>
</dbReference>
<comment type="function">
    <text evidence="12">The phosphoenolpyruvate-dependent sugar phosphotransferase system (sugar PTS), a major carbohydrate active transport system, catalyzes the phosphorylation of incoming sugar substrates concomitantly with their translocation across the cell membrane. This system is involved in sucrose transport.</text>
</comment>
<protein>
    <recommendedName>
        <fullName evidence="11">protein-N(pi)-phosphohistidine--sucrose phosphotransferase</fullName>
        <ecNumber evidence="11">2.7.1.211</ecNumber>
    </recommendedName>
</protein>
<dbReference type="GO" id="GO:0008982">
    <property type="term" value="F:protein-N(PI)-phosphohistidine-sugar phosphotransferase activity"/>
    <property type="evidence" value="ECO:0007669"/>
    <property type="project" value="InterPro"/>
</dbReference>
<feature type="transmembrane region" description="Helical" evidence="15">
    <location>
        <begin position="445"/>
        <end position="466"/>
    </location>
</feature>
<sequence length="648" mass="68473">MSQYQHIAEQIIAAVGGKDNILAATHCATRLRMVLKDESLIDTAAIEAIESAKGHFLTAGQFQIIFGTGTVNNVTQALLQLTGAQSVSTTEAKALGAEKGNIFQRFIKMLSDIFVPIIPAIVAGGLLMGLNNVFTANGLIVEGKSLIEVYPQWAALAEMINTFANAPFVFLPILIAFSATKIFGGNPFLGAVLGMIMVHPDLTNNYALAEAIRTNTLDYWEFFGHQFAKVGYQGTVLPILVCSWILAKLECSIRRVMPASLDLLLTPLLSIFITAILTFSIVGPITRDAGIAFTDAVQWLYNSSGAIGAAIFGAVYAPIVITGMHNSFIPVETQLIADLAKSGGTFIFPIAAMNNVAQGAAAFAALWISRDAKLKSIAGASGISAVLGITEPAMFGVNLRLRYPFYAALIGTALASAFIALFKVKAVALGAAGIPGIISIRADSIIPYVIGMAISFAATFTLTFVFSKQRRFQAAATNPAPQTNQAEAVETAVVEKVPAVAGSNPFPQEWQMPLAGEIIALEQVPDPAFASGAMGAGFAIVPSGNQVISPVNGTIAAVFPSRHAIGIEADNGLEILIHVGIDTVKLNGEGFTQHVQEGQAVQAGELLLTVDFAAIEDKVPSIITPVVFTAMDKGEKIRIENQRPILSE</sequence>
<dbReference type="NCBIfam" id="TIGR00830">
    <property type="entry name" value="PTBA"/>
    <property type="match status" value="1"/>
</dbReference>
<dbReference type="OrthoDB" id="92465at2"/>
<evidence type="ECO:0000256" key="2">
    <source>
        <dbReference type="ARBA" id="ARBA00022448"/>
    </source>
</evidence>
<evidence type="ECO:0000256" key="14">
    <source>
        <dbReference type="PROSITE-ProRule" id="PRU00421"/>
    </source>
</evidence>
<feature type="transmembrane region" description="Helical" evidence="15">
    <location>
        <begin position="113"/>
        <end position="134"/>
    </location>
</feature>
<name>A0A380N0G6_9GAMM</name>
<evidence type="ECO:0000256" key="12">
    <source>
        <dbReference type="ARBA" id="ARBA00045139"/>
    </source>
</evidence>
<dbReference type="GO" id="GO:0016301">
    <property type="term" value="F:kinase activity"/>
    <property type="evidence" value="ECO:0007669"/>
    <property type="project" value="UniProtKB-KW"/>
</dbReference>
<dbReference type="InterPro" id="IPR001996">
    <property type="entry name" value="PTS_IIB_1"/>
</dbReference>
<keyword evidence="4" id="KW-0762">Sugar transport</keyword>
<dbReference type="PROSITE" id="PS51103">
    <property type="entry name" value="PTS_EIIC_TYPE_1"/>
    <property type="match status" value="1"/>
</dbReference>
<organism evidence="19 20">
    <name type="scientific">Suttonella indologenes</name>
    <dbReference type="NCBI Taxonomy" id="13276"/>
    <lineage>
        <taxon>Bacteria</taxon>
        <taxon>Pseudomonadati</taxon>
        <taxon>Pseudomonadota</taxon>
        <taxon>Gammaproteobacteria</taxon>
        <taxon>Cardiobacteriales</taxon>
        <taxon>Cardiobacteriaceae</taxon>
        <taxon>Suttonella</taxon>
    </lineage>
</organism>
<dbReference type="GO" id="GO:0005886">
    <property type="term" value="C:plasma membrane"/>
    <property type="evidence" value="ECO:0007669"/>
    <property type="project" value="UniProtKB-SubCell"/>
</dbReference>
<evidence type="ECO:0000256" key="1">
    <source>
        <dbReference type="ARBA" id="ARBA00004651"/>
    </source>
</evidence>
<evidence type="ECO:0000256" key="13">
    <source>
        <dbReference type="ARBA" id="ARBA00048931"/>
    </source>
</evidence>
<evidence type="ECO:0000256" key="15">
    <source>
        <dbReference type="SAM" id="Phobius"/>
    </source>
</evidence>
<feature type="transmembrane region" description="Helical" evidence="15">
    <location>
        <begin position="346"/>
        <end position="368"/>
    </location>
</feature>
<evidence type="ECO:0000256" key="6">
    <source>
        <dbReference type="ARBA" id="ARBA00022683"/>
    </source>
</evidence>
<dbReference type="GO" id="GO:0009401">
    <property type="term" value="P:phosphoenolpyruvate-dependent sugar phosphotransferase system"/>
    <property type="evidence" value="ECO:0007669"/>
    <property type="project" value="UniProtKB-KW"/>
</dbReference>
<keyword evidence="7 15" id="KW-0812">Transmembrane</keyword>
<feature type="domain" description="PTS EIIB type-1" evidence="17">
    <location>
        <begin position="5"/>
        <end position="88"/>
    </location>
</feature>
<dbReference type="Pfam" id="PF02378">
    <property type="entry name" value="PTS_EIIC"/>
    <property type="match status" value="1"/>
</dbReference>
<dbReference type="PROSITE" id="PS01035">
    <property type="entry name" value="PTS_EIIB_TYPE_1_CYS"/>
    <property type="match status" value="1"/>
</dbReference>
<proteinExistence type="predicted"/>
<evidence type="ECO:0000256" key="8">
    <source>
        <dbReference type="ARBA" id="ARBA00022777"/>
    </source>
</evidence>
<gene>
    <name evidence="19" type="primary">bglF</name>
    <name evidence="19" type="ORF">NCTC10717_02047</name>
</gene>
<comment type="catalytic activity">
    <reaction evidence="13">
        <text>N(pros)-phospho-L-histidyl-[protein](out) + sucrose = sucrose 6(G)-phosphate(in) + L-histidyl-[protein]</text>
        <dbReference type="Rhea" id="RHEA:49236"/>
        <dbReference type="Rhea" id="RHEA-COMP:9745"/>
        <dbReference type="Rhea" id="RHEA-COMP:9746"/>
        <dbReference type="ChEBI" id="CHEBI:17992"/>
        <dbReference type="ChEBI" id="CHEBI:29979"/>
        <dbReference type="ChEBI" id="CHEBI:64837"/>
        <dbReference type="ChEBI" id="CHEBI:91002"/>
        <dbReference type="EC" id="2.7.1.211"/>
    </reaction>
</comment>
<dbReference type="SUPFAM" id="SSF51261">
    <property type="entry name" value="Duplicated hybrid motif"/>
    <property type="match status" value="1"/>
</dbReference>
<feature type="domain" description="PTS EIIC type-1" evidence="18">
    <location>
        <begin position="121"/>
        <end position="482"/>
    </location>
</feature>
<dbReference type="CDD" id="cd00212">
    <property type="entry name" value="PTS_IIB_glc"/>
    <property type="match status" value="1"/>
</dbReference>
<keyword evidence="5" id="KW-0808">Transferase</keyword>
<feature type="domain" description="PTS EIIA type-1" evidence="16">
    <location>
        <begin position="526"/>
        <end position="630"/>
    </location>
</feature>
<dbReference type="PROSITE" id="PS51098">
    <property type="entry name" value="PTS_EIIB_TYPE_1"/>
    <property type="match status" value="1"/>
</dbReference>
<dbReference type="PANTHER" id="PTHR30175">
    <property type="entry name" value="PHOSPHOTRANSFERASE SYSTEM TRANSPORT PROTEIN"/>
    <property type="match status" value="1"/>
</dbReference>
<dbReference type="InterPro" id="IPR001127">
    <property type="entry name" value="PTS_EIIA_1_perm"/>
</dbReference>
<dbReference type="FunFam" id="3.30.1360.60:FF:000001">
    <property type="entry name" value="PTS system glucose-specific IIBC component PtsG"/>
    <property type="match status" value="1"/>
</dbReference>
<dbReference type="InterPro" id="IPR013013">
    <property type="entry name" value="PTS_EIIC_1"/>
</dbReference>
<evidence type="ECO:0000256" key="7">
    <source>
        <dbReference type="ARBA" id="ARBA00022692"/>
    </source>
</evidence>
<keyword evidence="20" id="KW-1185">Reference proteome</keyword>
<dbReference type="FunFam" id="2.70.70.10:FF:000001">
    <property type="entry name" value="PTS system glucose-specific IIA component"/>
    <property type="match status" value="1"/>
</dbReference>
<feature type="transmembrane region" description="Helical" evidence="15">
    <location>
        <begin position="154"/>
        <end position="175"/>
    </location>
</feature>
<dbReference type="GO" id="GO:0015771">
    <property type="term" value="P:trehalose transport"/>
    <property type="evidence" value="ECO:0007669"/>
    <property type="project" value="TreeGrafter"/>
</dbReference>
<dbReference type="InterPro" id="IPR011055">
    <property type="entry name" value="Dup_hybrid_motif"/>
</dbReference>
<dbReference type="PROSITE" id="PS00371">
    <property type="entry name" value="PTS_EIIA_TYPE_1_HIS"/>
    <property type="match status" value="1"/>
</dbReference>
<dbReference type="CDD" id="cd00210">
    <property type="entry name" value="PTS_IIA_glc"/>
    <property type="match status" value="1"/>
</dbReference>
<dbReference type="InterPro" id="IPR010973">
    <property type="entry name" value="PTS_IIBC_sucr"/>
</dbReference>
<dbReference type="GO" id="GO:0090589">
    <property type="term" value="F:protein-phosphocysteine-trehalose phosphotransferase system transporter activity"/>
    <property type="evidence" value="ECO:0007669"/>
    <property type="project" value="TreeGrafter"/>
</dbReference>
<feature type="transmembrane region" description="Helical" evidence="15">
    <location>
        <begin position="182"/>
        <end position="199"/>
    </location>
</feature>
<dbReference type="AlphaFoldDB" id="A0A380N0G6"/>
<evidence type="ECO:0000256" key="11">
    <source>
        <dbReference type="ARBA" id="ARBA00044053"/>
    </source>
</evidence>
<comment type="subcellular location">
    <subcellularLocation>
        <location evidence="1">Cell membrane</location>
        <topology evidence="1">Multi-pass membrane protein</topology>
    </subcellularLocation>
</comment>
<dbReference type="Gene3D" id="2.70.70.10">
    <property type="entry name" value="Glucose Permease (Domain IIA)"/>
    <property type="match status" value="1"/>
</dbReference>
<keyword evidence="3" id="KW-1003">Cell membrane</keyword>
<reference evidence="19 20" key="1">
    <citation type="submission" date="2018-06" db="EMBL/GenBank/DDBJ databases">
        <authorList>
            <consortium name="Pathogen Informatics"/>
            <person name="Doyle S."/>
        </authorList>
    </citation>
    <scope>NUCLEOTIDE SEQUENCE [LARGE SCALE GENOMIC DNA]</scope>
    <source>
        <strain evidence="19 20">NCTC10717</strain>
    </source>
</reference>
<keyword evidence="10 15" id="KW-0472">Membrane</keyword>